<protein>
    <submittedName>
        <fullName evidence="2">Uncharacterized protein</fullName>
    </submittedName>
</protein>
<dbReference type="AlphaFoldDB" id="A0A1U9KHU0"/>
<name>A0A1U9KHU0_ACEAC</name>
<evidence type="ECO:0000256" key="1">
    <source>
        <dbReference type="SAM" id="MobiDB-lite"/>
    </source>
</evidence>
<keyword evidence="3" id="KW-1185">Reference proteome</keyword>
<feature type="compositionally biased region" description="Polar residues" evidence="1">
    <location>
        <begin position="1"/>
        <end position="10"/>
    </location>
</feature>
<dbReference type="EMBL" id="CP014692">
    <property type="protein sequence ID" value="AQS85353.1"/>
    <property type="molecule type" value="Genomic_DNA"/>
</dbReference>
<dbReference type="STRING" id="435.A0U92_11770"/>
<sequence>MKSPVENASETSDEITGENAVPATGATKRTAAKRGRSCSICTHPLAREIDRALINPDTSCASVAEAFPGVTARSLQRHYTDHLLPRVGKATGLTSDEIEPTLGIVAQLEELRGRAMALLDRAEKAGKLKDAIAAIREARGVLDSQARVTGEGSRAGVQINIVNAPGWTVVQGSILSALTPFPEARAAVVQALGQVIDA</sequence>
<accession>A0A1U9KHU0</accession>
<dbReference type="Proteomes" id="UP000188937">
    <property type="component" value="Chromosome"/>
</dbReference>
<feature type="region of interest" description="Disordered" evidence="1">
    <location>
        <begin position="1"/>
        <end position="29"/>
    </location>
</feature>
<organism evidence="2 3">
    <name type="scientific">Acetobacter aceti</name>
    <dbReference type="NCBI Taxonomy" id="435"/>
    <lineage>
        <taxon>Bacteria</taxon>
        <taxon>Pseudomonadati</taxon>
        <taxon>Pseudomonadota</taxon>
        <taxon>Alphaproteobacteria</taxon>
        <taxon>Acetobacterales</taxon>
        <taxon>Acetobacteraceae</taxon>
        <taxon>Acetobacter</taxon>
        <taxon>Acetobacter subgen. Acetobacter</taxon>
    </lineage>
</organism>
<proteinExistence type="predicted"/>
<gene>
    <name evidence="2" type="ORF">A0U92_11770</name>
</gene>
<dbReference type="KEGG" id="aace:A0U92_11770"/>
<evidence type="ECO:0000313" key="2">
    <source>
        <dbReference type="EMBL" id="AQS85353.1"/>
    </source>
</evidence>
<dbReference type="OrthoDB" id="7272418at2"/>
<evidence type="ECO:0000313" key="3">
    <source>
        <dbReference type="Proteomes" id="UP000188937"/>
    </source>
</evidence>
<reference evidence="2 3" key="1">
    <citation type="submission" date="2016-03" db="EMBL/GenBank/DDBJ databases">
        <title>Acetic acid bacteria sequencing.</title>
        <authorList>
            <person name="Brandt J."/>
            <person name="Jakob F."/>
            <person name="Vogel R.F."/>
        </authorList>
    </citation>
    <scope>NUCLEOTIDE SEQUENCE [LARGE SCALE GENOMIC DNA]</scope>
    <source>
        <strain evidence="2 3">TMW2.1153</strain>
    </source>
</reference>